<dbReference type="Proteomes" id="UP001310022">
    <property type="component" value="Unassembled WGS sequence"/>
</dbReference>
<sequence>MNSSLYQYINKLAATATSQEEVFGLLFSQIGYHPDRPIKVILRLPAAYEFEQGSCHLVGEQSDTAYEQNWVKWGNVWGAQWWIATFKGVAEGNYHVEHRLGAEVMIRDGRCTVKKDILWDDTYNYCSVDMLQRRFHFTGLQMGWQDAGTKWAESPAQSSMLMGLLNMYLNGGELYDEQFKKSLEEQIIVGANYMVATADYAAAKGYATGSFVHDLLENKKVVLPNDASKAVLSLIQTYQALPDYAEKKNLKSYILKGWEYLRSTTSPQFGFSTVQRGIDADILPPEGEWPTRELFNFVAIIVEGDKNKLISKQGVSTYLKQLRDRQLKAENAVQGIYGVFKEFDTTDHLESMWVHSILDHVYGVDSGGLIPPRILDLLQIVNGDFSEEDKQLAEDIIHDFAYGFLIPAARQNPFSLLPNTVKLNGDCVWFAGPFHGMNSIYGYLAETCFALSKHYQEDEFEQIAYGNLQWIAGLNSGLTQEAQDVGCVVCSTDQPKNTAIPVGMICGIGNRTFGTWFQSRGVITSGFSVGAPFVLDVMATKKNDRPQSFTDEEWIPHSAGWLHGTMKLKQLSNS</sequence>
<dbReference type="GO" id="GO:0005975">
    <property type="term" value="P:carbohydrate metabolic process"/>
    <property type="evidence" value="ECO:0007669"/>
    <property type="project" value="InterPro"/>
</dbReference>
<gene>
    <name evidence="1" type="ORF">PEDI_52710</name>
</gene>
<proteinExistence type="predicted"/>
<comment type="caution">
    <text evidence="1">The sequence shown here is derived from an EMBL/GenBank/DDBJ whole genome shotgun (WGS) entry which is preliminary data.</text>
</comment>
<reference evidence="1 2" key="1">
    <citation type="submission" date="2021-12" db="EMBL/GenBank/DDBJ databases">
        <title>Genome sequencing of bacteria with rrn-lacking chromosome and rrn-plasmid.</title>
        <authorList>
            <person name="Anda M."/>
            <person name="Iwasaki W."/>
        </authorList>
    </citation>
    <scope>NUCLEOTIDE SEQUENCE [LARGE SCALE GENOMIC DNA]</scope>
    <source>
        <strain evidence="1 2">NBRC 15940</strain>
    </source>
</reference>
<evidence type="ECO:0000313" key="2">
    <source>
        <dbReference type="Proteomes" id="UP001310022"/>
    </source>
</evidence>
<dbReference type="AlphaFoldDB" id="A0AAN5AMR2"/>
<organism evidence="1 2">
    <name type="scientific">Persicobacter diffluens</name>
    <dbReference type="NCBI Taxonomy" id="981"/>
    <lineage>
        <taxon>Bacteria</taxon>
        <taxon>Pseudomonadati</taxon>
        <taxon>Bacteroidota</taxon>
        <taxon>Cytophagia</taxon>
        <taxon>Cytophagales</taxon>
        <taxon>Persicobacteraceae</taxon>
        <taxon>Persicobacter</taxon>
    </lineage>
</organism>
<dbReference type="EMBL" id="BQKE01000006">
    <property type="protein sequence ID" value="GJM64719.1"/>
    <property type="molecule type" value="Genomic_DNA"/>
</dbReference>
<dbReference type="InterPro" id="IPR012341">
    <property type="entry name" value="6hp_glycosidase-like_sf"/>
</dbReference>
<evidence type="ECO:0000313" key="1">
    <source>
        <dbReference type="EMBL" id="GJM64719.1"/>
    </source>
</evidence>
<keyword evidence="2" id="KW-1185">Reference proteome</keyword>
<protein>
    <submittedName>
        <fullName evidence="1">Uncharacterized protein</fullName>
    </submittedName>
</protein>
<dbReference type="Gene3D" id="1.50.10.10">
    <property type="match status" value="1"/>
</dbReference>
<name>A0AAN5AMR2_9BACT</name>
<dbReference type="RefSeq" id="WP_338239778.1">
    <property type="nucleotide sequence ID" value="NZ_BQKE01000006.1"/>
</dbReference>
<accession>A0AAN5AMR2</accession>